<dbReference type="GO" id="GO:0005634">
    <property type="term" value="C:nucleus"/>
    <property type="evidence" value="ECO:0007669"/>
    <property type="project" value="TreeGrafter"/>
</dbReference>
<keyword evidence="1" id="KW-0378">Hydrolase</keyword>
<feature type="domain" description="Serine hydrolase" evidence="4">
    <location>
        <begin position="40"/>
        <end position="316"/>
    </location>
</feature>
<gene>
    <name evidence="5" type="ORF">FDP41_012751</name>
</gene>
<evidence type="ECO:0000313" key="6">
    <source>
        <dbReference type="Proteomes" id="UP000444721"/>
    </source>
</evidence>
<name>A0A6A5BSD0_NAEFO</name>
<dbReference type="GO" id="GO:0016787">
    <property type="term" value="F:hydrolase activity"/>
    <property type="evidence" value="ECO:0007669"/>
    <property type="project" value="UniProtKB-KW"/>
</dbReference>
<dbReference type="RefSeq" id="XP_044565676.1">
    <property type="nucleotide sequence ID" value="XM_044703305.1"/>
</dbReference>
<dbReference type="AlphaFoldDB" id="A0A6A5BSD0"/>
<dbReference type="Gene3D" id="3.40.50.1820">
    <property type="entry name" value="alpha/beta hydrolase"/>
    <property type="match status" value="1"/>
</dbReference>
<dbReference type="InterPro" id="IPR029058">
    <property type="entry name" value="AB_hydrolase_fold"/>
</dbReference>
<keyword evidence="3" id="KW-0812">Transmembrane</keyword>
<dbReference type="Pfam" id="PF03959">
    <property type="entry name" value="FSH1"/>
    <property type="match status" value="1"/>
</dbReference>
<keyword evidence="6" id="KW-1185">Reference proteome</keyword>
<dbReference type="InterPro" id="IPR050593">
    <property type="entry name" value="LovG"/>
</dbReference>
<proteinExistence type="predicted"/>
<dbReference type="GeneID" id="68119966"/>
<keyword evidence="3" id="KW-0472">Membrane</keyword>
<sequence>MIAKDKTDPNSSIQTEWKSSSNDDDLLHRTIHTQFPSLSTIVMIHGWLQNGKIFKEKSAAFRKQFPNHPQFAFSFPDAPFVQSRGEVSQMISSPARVINSSDEDNKNNNAEEPIPDEALQRTWVFSRANRTVYARWREAILYLLNFMRKERKEGKRIDGLLGFSQGGAILTVLAALISMEYHHLLNRESLPNSLFEPQPHDEDETNFDDIIEAIRELFFRVNPENGKKECTLKFVILVGTFKPNSIQINQVVETLFSRNLKIGGFFKALHIYGLNDDIIKPERSQELAEDWYCKEGTVILTHPKKHILPTGSEVKEELRRFVKSSL</sequence>
<comment type="caution">
    <text evidence="5">The sequence shown here is derived from an EMBL/GenBank/DDBJ whole genome shotgun (WGS) entry which is preliminary data.</text>
</comment>
<evidence type="ECO:0000313" key="5">
    <source>
        <dbReference type="EMBL" id="KAF0980963.1"/>
    </source>
</evidence>
<dbReference type="VEuPathDB" id="AmoebaDB:NfTy_037020"/>
<evidence type="ECO:0000256" key="2">
    <source>
        <dbReference type="SAM" id="MobiDB-lite"/>
    </source>
</evidence>
<dbReference type="EMBL" id="VFQX01000016">
    <property type="protein sequence ID" value="KAF0980963.1"/>
    <property type="molecule type" value="Genomic_DNA"/>
</dbReference>
<feature type="region of interest" description="Disordered" evidence="2">
    <location>
        <begin position="1"/>
        <end position="21"/>
    </location>
</feature>
<dbReference type="GO" id="GO:0005737">
    <property type="term" value="C:cytoplasm"/>
    <property type="evidence" value="ECO:0007669"/>
    <property type="project" value="TreeGrafter"/>
</dbReference>
<dbReference type="VEuPathDB" id="AmoebaDB:NF0038220"/>
<dbReference type="PANTHER" id="PTHR48070">
    <property type="entry name" value="ESTERASE OVCA2"/>
    <property type="match status" value="1"/>
</dbReference>
<organism evidence="5 6">
    <name type="scientific">Naegleria fowleri</name>
    <name type="common">Brain eating amoeba</name>
    <dbReference type="NCBI Taxonomy" id="5763"/>
    <lineage>
        <taxon>Eukaryota</taxon>
        <taxon>Discoba</taxon>
        <taxon>Heterolobosea</taxon>
        <taxon>Tetramitia</taxon>
        <taxon>Eutetramitia</taxon>
        <taxon>Vahlkampfiidae</taxon>
        <taxon>Naegleria</taxon>
    </lineage>
</organism>
<evidence type="ECO:0000256" key="1">
    <source>
        <dbReference type="ARBA" id="ARBA00022801"/>
    </source>
</evidence>
<dbReference type="OMA" id="MIHGWLQ"/>
<dbReference type="OrthoDB" id="414698at2759"/>
<protein>
    <recommendedName>
        <fullName evidence="4">Serine hydrolase domain-containing protein</fullName>
    </recommendedName>
</protein>
<reference evidence="5 6" key="1">
    <citation type="journal article" date="2019" name="Sci. Rep.">
        <title>Nanopore sequencing improves the draft genome of the human pathogenic amoeba Naegleria fowleri.</title>
        <authorList>
            <person name="Liechti N."/>
            <person name="Schurch N."/>
            <person name="Bruggmann R."/>
            <person name="Wittwer M."/>
        </authorList>
    </citation>
    <scope>NUCLEOTIDE SEQUENCE [LARGE SCALE GENOMIC DNA]</scope>
    <source>
        <strain evidence="5 6">ATCC 30894</strain>
    </source>
</reference>
<accession>A0A6A5BSD0</accession>
<evidence type="ECO:0000259" key="4">
    <source>
        <dbReference type="Pfam" id="PF03959"/>
    </source>
</evidence>
<keyword evidence="3" id="KW-1133">Transmembrane helix</keyword>
<feature type="compositionally biased region" description="Polar residues" evidence="2">
    <location>
        <begin position="9"/>
        <end position="20"/>
    </location>
</feature>
<feature type="transmembrane region" description="Helical" evidence="3">
    <location>
        <begin position="157"/>
        <end position="179"/>
    </location>
</feature>
<dbReference type="PANTHER" id="PTHR48070:SF6">
    <property type="entry name" value="ESTERASE OVCA2"/>
    <property type="match status" value="1"/>
</dbReference>
<dbReference type="SUPFAM" id="SSF53474">
    <property type="entry name" value="alpha/beta-Hydrolases"/>
    <property type="match status" value="1"/>
</dbReference>
<dbReference type="VEuPathDB" id="AmoebaDB:FDP41_012751"/>
<evidence type="ECO:0000256" key="3">
    <source>
        <dbReference type="SAM" id="Phobius"/>
    </source>
</evidence>
<dbReference type="InterPro" id="IPR005645">
    <property type="entry name" value="FSH-like_dom"/>
</dbReference>
<dbReference type="Proteomes" id="UP000444721">
    <property type="component" value="Unassembled WGS sequence"/>
</dbReference>